<dbReference type="InterPro" id="IPR036938">
    <property type="entry name" value="PAP2/HPO_sf"/>
</dbReference>
<evidence type="ECO:0000256" key="1">
    <source>
        <dbReference type="ARBA" id="ARBA00004651"/>
    </source>
</evidence>
<keyword evidence="6 7" id="KW-0472">Membrane</keyword>
<feature type="transmembrane region" description="Helical" evidence="7">
    <location>
        <begin position="306"/>
        <end position="332"/>
    </location>
</feature>
<feature type="transmembrane region" description="Helical" evidence="7">
    <location>
        <begin position="144"/>
        <end position="164"/>
    </location>
</feature>
<comment type="similarity">
    <text evidence="2">Belongs to the DedA family.</text>
</comment>
<evidence type="ECO:0000256" key="4">
    <source>
        <dbReference type="ARBA" id="ARBA00022692"/>
    </source>
</evidence>
<feature type="transmembrane region" description="Helical" evidence="7">
    <location>
        <begin position="21"/>
        <end position="51"/>
    </location>
</feature>
<evidence type="ECO:0000259" key="8">
    <source>
        <dbReference type="SMART" id="SM00014"/>
    </source>
</evidence>
<evidence type="ECO:0000313" key="9">
    <source>
        <dbReference type="EMBL" id="WZF89068.1"/>
    </source>
</evidence>
<feature type="transmembrane region" description="Helical" evidence="7">
    <location>
        <begin position="409"/>
        <end position="429"/>
    </location>
</feature>
<dbReference type="InterPro" id="IPR025902">
    <property type="entry name" value="LssY-like-C_dom"/>
</dbReference>
<sequence length="710" mass="78519">MMDSITQATLSLAQSAGVWGYWFALFAALIETAFLLGLLVPGSALLLLMGMLAGQGVFDIGDLLFFAIVGATLGDNLNYFLGRRYGRQWLRQDRWFLKAEHMAKAEGFFHNHGGKSVFLGRFVPSVKEIMPFVAGMADMERRSFMIWNLAGAAGWSLQWILPGYLFSQSLSLAQTWLSRLGFMAVILVIVLLLIYGLRWSLLRYGPSGFQFLRSILQSISAAISRNPEVVELTRRFPTMAHFIRQRLDRTCWRGLPMTLTSISGLYLLFVFSGLAEDVVTGDAVTAIDARVEALLASVRTPFFNHLFYAITSLGFWPLVVSGLLATICWLWYRRAAELILPLAVSVASCELLTVLGKLMFHRPRPDGGLIEAGGFSFPSGHASISVAFYGFVIYLAMRTVRLWRTRLNLLMLGVLVALLIGFSRLYLGVHYLSDVVAGYLVGAMGLMLGIAATYLSPAHGRWLEQQLALAPSFRLAGIVLGIASFMVFSLMFNVAKAPVFAVKPAQASAAVIQLQAPQSVLLRKGNQANSLLGAPEAPINLIFVARNLDQVRACLTAAGWLEADAIHWRSVPNAYLRAFQGKDYPKAPLSPWFWGANPQTLGLVQPGQHGQVFDRRFLRVWDTNHALNNGEWVYVATVGQETRKRWHLVPRPLPHFNRARNLLVRKLQAGQWATGVSEVYYPDSPSNATEGASLSYDGSLSVITFATGCR</sequence>
<comment type="subcellular location">
    <subcellularLocation>
        <location evidence="1">Cell membrane</location>
        <topology evidence="1">Multi-pass membrane protein</topology>
    </subcellularLocation>
</comment>
<evidence type="ECO:0000256" key="2">
    <source>
        <dbReference type="ARBA" id="ARBA00010792"/>
    </source>
</evidence>
<accession>A0ABZ2W2W6</accession>
<dbReference type="PANTHER" id="PTHR30353:SF15">
    <property type="entry name" value="INNER MEMBRANE PROTEIN YABI"/>
    <property type="match status" value="1"/>
</dbReference>
<keyword evidence="3" id="KW-1003">Cell membrane</keyword>
<feature type="transmembrane region" description="Helical" evidence="7">
    <location>
        <begin position="63"/>
        <end position="81"/>
    </location>
</feature>
<dbReference type="SUPFAM" id="SSF48317">
    <property type="entry name" value="Acid phosphatase/Vanadium-dependent haloperoxidase"/>
    <property type="match status" value="1"/>
</dbReference>
<dbReference type="Gene3D" id="1.20.144.10">
    <property type="entry name" value="Phosphatidic acid phosphatase type 2/haloperoxidase"/>
    <property type="match status" value="1"/>
</dbReference>
<evidence type="ECO:0000256" key="5">
    <source>
        <dbReference type="ARBA" id="ARBA00022989"/>
    </source>
</evidence>
<evidence type="ECO:0000313" key="10">
    <source>
        <dbReference type="Proteomes" id="UP001475781"/>
    </source>
</evidence>
<evidence type="ECO:0000256" key="6">
    <source>
        <dbReference type="ARBA" id="ARBA00023136"/>
    </source>
</evidence>
<dbReference type="RefSeq" id="WP_341581956.1">
    <property type="nucleotide sequence ID" value="NZ_CP101118.1"/>
</dbReference>
<feature type="transmembrane region" description="Helical" evidence="7">
    <location>
        <begin position="380"/>
        <end position="397"/>
    </location>
</feature>
<dbReference type="Pfam" id="PF14067">
    <property type="entry name" value="LssY_C"/>
    <property type="match status" value="1"/>
</dbReference>
<dbReference type="Proteomes" id="UP001475781">
    <property type="component" value="Chromosome"/>
</dbReference>
<proteinExistence type="inferred from homology"/>
<dbReference type="SMART" id="SM00014">
    <property type="entry name" value="acidPPc"/>
    <property type="match status" value="1"/>
</dbReference>
<dbReference type="PANTHER" id="PTHR30353">
    <property type="entry name" value="INNER MEMBRANE PROTEIN DEDA-RELATED"/>
    <property type="match status" value="1"/>
</dbReference>
<dbReference type="Pfam" id="PF09335">
    <property type="entry name" value="VTT_dom"/>
    <property type="match status" value="1"/>
</dbReference>
<dbReference type="InterPro" id="IPR032816">
    <property type="entry name" value="VTT_dom"/>
</dbReference>
<organism evidence="9 10">
    <name type="scientific">Marinobacter metalliresistant</name>
    <dbReference type="NCBI Taxonomy" id="2961995"/>
    <lineage>
        <taxon>Bacteria</taxon>
        <taxon>Pseudomonadati</taxon>
        <taxon>Pseudomonadota</taxon>
        <taxon>Gammaproteobacteria</taxon>
        <taxon>Pseudomonadales</taxon>
        <taxon>Marinobacteraceae</taxon>
        <taxon>Marinobacter</taxon>
    </lineage>
</organism>
<feature type="transmembrane region" description="Helical" evidence="7">
    <location>
        <begin position="339"/>
        <end position="360"/>
    </location>
</feature>
<dbReference type="EMBL" id="CP101118">
    <property type="protein sequence ID" value="WZF89068.1"/>
    <property type="molecule type" value="Genomic_DNA"/>
</dbReference>
<gene>
    <name evidence="9" type="ORF">NLK58_02305</name>
</gene>
<dbReference type="Pfam" id="PF01569">
    <property type="entry name" value="PAP2"/>
    <property type="match status" value="1"/>
</dbReference>
<evidence type="ECO:0000256" key="3">
    <source>
        <dbReference type="ARBA" id="ARBA00022475"/>
    </source>
</evidence>
<keyword evidence="10" id="KW-1185">Reference proteome</keyword>
<reference evidence="9 10" key="1">
    <citation type="submission" date="2022-07" db="EMBL/GenBank/DDBJ databases">
        <title>A copper resistant bacterium isolated from sediment samples of deep sea hydrothermal areas.</title>
        <authorList>
            <person name="Zeng X."/>
        </authorList>
    </citation>
    <scope>NUCLEOTIDE SEQUENCE [LARGE SCALE GENOMIC DNA]</scope>
    <source>
        <strain evidence="10">CuT 6</strain>
    </source>
</reference>
<dbReference type="InterPro" id="IPR000326">
    <property type="entry name" value="PAP2/HPO"/>
</dbReference>
<feature type="transmembrane region" description="Helical" evidence="7">
    <location>
        <begin position="475"/>
        <end position="495"/>
    </location>
</feature>
<feature type="transmembrane region" description="Helical" evidence="7">
    <location>
        <begin position="435"/>
        <end position="455"/>
    </location>
</feature>
<feature type="transmembrane region" description="Helical" evidence="7">
    <location>
        <begin position="176"/>
        <end position="197"/>
    </location>
</feature>
<feature type="transmembrane region" description="Helical" evidence="7">
    <location>
        <begin position="254"/>
        <end position="275"/>
    </location>
</feature>
<protein>
    <submittedName>
        <fullName evidence="9">VTT domain-containing protein</fullName>
    </submittedName>
</protein>
<keyword evidence="5 7" id="KW-1133">Transmembrane helix</keyword>
<dbReference type="CDD" id="cd03392">
    <property type="entry name" value="PAP2_like_2"/>
    <property type="match status" value="1"/>
</dbReference>
<evidence type="ECO:0000256" key="7">
    <source>
        <dbReference type="SAM" id="Phobius"/>
    </source>
</evidence>
<name>A0ABZ2W2W6_9GAMM</name>
<feature type="domain" description="Phosphatidic acid phosphatase type 2/haloperoxidase" evidence="8">
    <location>
        <begin position="338"/>
        <end position="450"/>
    </location>
</feature>
<dbReference type="InterPro" id="IPR032818">
    <property type="entry name" value="DedA-like"/>
</dbReference>
<keyword evidence="4 7" id="KW-0812">Transmembrane</keyword>